<name>A0A8H6Y0G5_9AGAR</name>
<evidence type="ECO:0000313" key="1">
    <source>
        <dbReference type="EMBL" id="KAF7349731.1"/>
    </source>
</evidence>
<dbReference type="EMBL" id="JACAZH010000015">
    <property type="protein sequence ID" value="KAF7349731.1"/>
    <property type="molecule type" value="Genomic_DNA"/>
</dbReference>
<comment type="caution">
    <text evidence="1">The sequence shown here is derived from an EMBL/GenBank/DDBJ whole genome shotgun (WGS) entry which is preliminary data.</text>
</comment>
<dbReference type="AlphaFoldDB" id="A0A8H6Y0G5"/>
<proteinExistence type="predicted"/>
<protein>
    <submittedName>
        <fullName evidence="1">Methyltransf-2 domain-containing protein</fullName>
    </submittedName>
</protein>
<reference evidence="1" key="1">
    <citation type="submission" date="2020-05" db="EMBL/GenBank/DDBJ databases">
        <title>Mycena genomes resolve the evolution of fungal bioluminescence.</title>
        <authorList>
            <person name="Tsai I.J."/>
        </authorList>
    </citation>
    <scope>NUCLEOTIDE SEQUENCE</scope>
    <source>
        <strain evidence="1">160909Yilan</strain>
    </source>
</reference>
<accession>A0A8H6Y0G5</accession>
<dbReference type="OrthoDB" id="2410195at2759"/>
<evidence type="ECO:0000313" key="2">
    <source>
        <dbReference type="Proteomes" id="UP000623467"/>
    </source>
</evidence>
<sequence>MGWISSFRIETRHSTCARRSAVGRIPIVSGSITQISRAPQEDERVVETLRHLGDAAQPTTKLVVVDIILESAARVPHSGEEAIPGSTRLSAPAPLLPNWGVGKATVYYFDMHLLSVCRGRRLTAVVDALHDG</sequence>
<dbReference type="Proteomes" id="UP000623467">
    <property type="component" value="Unassembled WGS sequence"/>
</dbReference>
<dbReference type="Gene3D" id="3.40.50.150">
    <property type="entry name" value="Vaccinia Virus protein VP39"/>
    <property type="match status" value="1"/>
</dbReference>
<keyword evidence="2" id="KW-1185">Reference proteome</keyword>
<organism evidence="1 2">
    <name type="scientific">Mycena sanguinolenta</name>
    <dbReference type="NCBI Taxonomy" id="230812"/>
    <lineage>
        <taxon>Eukaryota</taxon>
        <taxon>Fungi</taxon>
        <taxon>Dikarya</taxon>
        <taxon>Basidiomycota</taxon>
        <taxon>Agaricomycotina</taxon>
        <taxon>Agaricomycetes</taxon>
        <taxon>Agaricomycetidae</taxon>
        <taxon>Agaricales</taxon>
        <taxon>Marasmiineae</taxon>
        <taxon>Mycenaceae</taxon>
        <taxon>Mycena</taxon>
    </lineage>
</organism>
<dbReference type="InterPro" id="IPR029063">
    <property type="entry name" value="SAM-dependent_MTases_sf"/>
</dbReference>
<gene>
    <name evidence="1" type="ORF">MSAN_01699900</name>
</gene>